<accession>A0ABP8YCB1</accession>
<keyword evidence="5" id="KW-1185">Reference proteome</keyword>
<keyword evidence="1" id="KW-0862">Zinc</keyword>
<evidence type="ECO:0000313" key="5">
    <source>
        <dbReference type="Proteomes" id="UP001500556"/>
    </source>
</evidence>
<feature type="chain" id="PRO_5046535120" description="GlcNAc-PI de-N-acetylase" evidence="3">
    <location>
        <begin position="26"/>
        <end position="350"/>
    </location>
</feature>
<sequence length="350" mass="37615">MGANWIKALLCAAAVGPALTGCATADDAADRAIPVASPVFCTSANSSMNVVAHEDDDILFMNPPTDTDVAAGRCLTTVYLTAGDDGQSASYWRGREDGAMAAYATMAGSPNSWATAKLQTASGQAAVARTLNGTGIRLIFLRLPTGSPSGRANHHYECLSKLHAGTIRRVHSVDGSAEYTNASLRATLTGFMARFHPSVIRTLDYTDRYGDGDHADHHNAAYYTEEAQRDYTAPHRLQGFRGYSMTLLPANQSDSAAARKLAIFLAYAAHDSHVCQTADACRHARRYWSWMSRTYEVPAPFASTVAAAQPAVDGRASRVSARRLRPEATSRLSTRPQAPVAAHRLDPPSW</sequence>
<dbReference type="PANTHER" id="PTHR12993">
    <property type="entry name" value="N-ACETYLGLUCOSAMINYL-PHOSPHATIDYLINOSITOL DE-N-ACETYLASE-RELATED"/>
    <property type="match status" value="1"/>
</dbReference>
<dbReference type="PROSITE" id="PS51257">
    <property type="entry name" value="PROKAR_LIPOPROTEIN"/>
    <property type="match status" value="1"/>
</dbReference>
<dbReference type="SUPFAM" id="SSF102588">
    <property type="entry name" value="LmbE-like"/>
    <property type="match status" value="1"/>
</dbReference>
<evidence type="ECO:0008006" key="6">
    <source>
        <dbReference type="Google" id="ProtNLM"/>
    </source>
</evidence>
<reference evidence="5" key="1">
    <citation type="journal article" date="2019" name="Int. J. Syst. Evol. Microbiol.">
        <title>The Global Catalogue of Microorganisms (GCM) 10K type strain sequencing project: providing services to taxonomists for standard genome sequencing and annotation.</title>
        <authorList>
            <consortium name="The Broad Institute Genomics Platform"/>
            <consortium name="The Broad Institute Genome Sequencing Center for Infectious Disease"/>
            <person name="Wu L."/>
            <person name="Ma J."/>
        </authorList>
    </citation>
    <scope>NUCLEOTIDE SEQUENCE [LARGE SCALE GENOMIC DNA]</scope>
    <source>
        <strain evidence="5">JCM 18961</strain>
    </source>
</reference>
<comment type="caution">
    <text evidence="4">The sequence shown here is derived from an EMBL/GenBank/DDBJ whole genome shotgun (WGS) entry which is preliminary data.</text>
</comment>
<protein>
    <recommendedName>
        <fullName evidence="6">GlcNAc-PI de-N-acetylase</fullName>
    </recommendedName>
</protein>
<feature type="region of interest" description="Disordered" evidence="2">
    <location>
        <begin position="317"/>
        <end position="350"/>
    </location>
</feature>
<organism evidence="4 5">
    <name type="scientific">Pedococcus ginsenosidimutans</name>
    <dbReference type="NCBI Taxonomy" id="490570"/>
    <lineage>
        <taxon>Bacteria</taxon>
        <taxon>Bacillati</taxon>
        <taxon>Actinomycetota</taxon>
        <taxon>Actinomycetes</taxon>
        <taxon>Micrococcales</taxon>
        <taxon>Intrasporangiaceae</taxon>
        <taxon>Pedococcus</taxon>
    </lineage>
</organism>
<dbReference type="InterPro" id="IPR024078">
    <property type="entry name" value="LmbE-like_dom_sf"/>
</dbReference>
<dbReference type="Gene3D" id="3.40.50.10320">
    <property type="entry name" value="LmbE-like"/>
    <property type="match status" value="1"/>
</dbReference>
<dbReference type="PANTHER" id="PTHR12993:SF11">
    <property type="entry name" value="N-ACETYLGLUCOSAMINYL-PHOSPHATIDYLINOSITOL DE-N-ACETYLASE"/>
    <property type="match status" value="1"/>
</dbReference>
<dbReference type="Proteomes" id="UP001500556">
    <property type="component" value="Unassembled WGS sequence"/>
</dbReference>
<evidence type="ECO:0000256" key="1">
    <source>
        <dbReference type="ARBA" id="ARBA00022833"/>
    </source>
</evidence>
<dbReference type="EMBL" id="BAABLO010000011">
    <property type="protein sequence ID" value="GAA4726483.1"/>
    <property type="molecule type" value="Genomic_DNA"/>
</dbReference>
<evidence type="ECO:0000313" key="4">
    <source>
        <dbReference type="EMBL" id="GAA4726483.1"/>
    </source>
</evidence>
<proteinExistence type="predicted"/>
<feature type="signal peptide" evidence="3">
    <location>
        <begin position="1"/>
        <end position="25"/>
    </location>
</feature>
<dbReference type="Pfam" id="PF02585">
    <property type="entry name" value="PIG-L"/>
    <property type="match status" value="1"/>
</dbReference>
<dbReference type="RefSeq" id="WP_345503894.1">
    <property type="nucleotide sequence ID" value="NZ_BAABLO010000011.1"/>
</dbReference>
<keyword evidence="3" id="KW-0732">Signal</keyword>
<dbReference type="InterPro" id="IPR003737">
    <property type="entry name" value="GlcNAc_PI_deacetylase-related"/>
</dbReference>
<evidence type="ECO:0000256" key="3">
    <source>
        <dbReference type="SAM" id="SignalP"/>
    </source>
</evidence>
<gene>
    <name evidence="4" type="ORF">GCM10025782_26060</name>
</gene>
<name>A0ABP8YCB1_9MICO</name>
<evidence type="ECO:0000256" key="2">
    <source>
        <dbReference type="SAM" id="MobiDB-lite"/>
    </source>
</evidence>